<keyword evidence="2" id="KW-0808">Transferase</keyword>
<dbReference type="InterPro" id="IPR000477">
    <property type="entry name" value="RT_dom"/>
</dbReference>
<evidence type="ECO:0000313" key="10">
    <source>
        <dbReference type="EMBL" id="WMV07336.1"/>
    </source>
</evidence>
<dbReference type="Proteomes" id="UP001234989">
    <property type="component" value="Chromosome 1"/>
</dbReference>
<dbReference type="FunFam" id="3.30.70.270:FF:000020">
    <property type="entry name" value="Transposon Tf2-6 polyprotein-like Protein"/>
    <property type="match status" value="1"/>
</dbReference>
<keyword evidence="6" id="KW-0378">Hydrolase</keyword>
<keyword evidence="7" id="KW-0695">RNA-directed DNA polymerase</keyword>
<evidence type="ECO:0000256" key="3">
    <source>
        <dbReference type="ARBA" id="ARBA00022695"/>
    </source>
</evidence>
<keyword evidence="11" id="KW-1185">Reference proteome</keyword>
<reference evidence="10" key="1">
    <citation type="submission" date="2023-08" db="EMBL/GenBank/DDBJ databases">
        <title>A de novo genome assembly of Solanum verrucosum Schlechtendal, a Mexican diploid species geographically isolated from the other diploid A-genome species in potato relatives.</title>
        <authorList>
            <person name="Hosaka K."/>
        </authorList>
    </citation>
    <scope>NUCLEOTIDE SEQUENCE</scope>
    <source>
        <tissue evidence="10">Young leaves</tissue>
    </source>
</reference>
<dbReference type="SUPFAM" id="SSF56672">
    <property type="entry name" value="DNA/RNA polymerases"/>
    <property type="match status" value="1"/>
</dbReference>
<accession>A0AAF0PM71</accession>
<dbReference type="EC" id="2.7.7.49" evidence="1"/>
<evidence type="ECO:0000256" key="1">
    <source>
        <dbReference type="ARBA" id="ARBA00012493"/>
    </source>
</evidence>
<dbReference type="AlphaFoldDB" id="A0AAF0PM71"/>
<dbReference type="InterPro" id="IPR021109">
    <property type="entry name" value="Peptidase_aspartic_dom_sf"/>
</dbReference>
<dbReference type="EMBL" id="CP133612">
    <property type="protein sequence ID" value="WMV07336.1"/>
    <property type="molecule type" value="Genomic_DNA"/>
</dbReference>
<evidence type="ECO:0000256" key="2">
    <source>
        <dbReference type="ARBA" id="ARBA00022679"/>
    </source>
</evidence>
<dbReference type="CDD" id="cd09274">
    <property type="entry name" value="RNase_HI_RT_Ty3"/>
    <property type="match status" value="1"/>
</dbReference>
<evidence type="ECO:0000256" key="4">
    <source>
        <dbReference type="ARBA" id="ARBA00022722"/>
    </source>
</evidence>
<dbReference type="PANTHER" id="PTHR37984">
    <property type="entry name" value="PROTEIN CBG26694"/>
    <property type="match status" value="1"/>
</dbReference>
<dbReference type="PANTHER" id="PTHR37984:SF5">
    <property type="entry name" value="PROTEIN NYNRIN-LIKE"/>
    <property type="match status" value="1"/>
</dbReference>
<name>A0AAF0PM71_SOLVR</name>
<feature type="domain" description="Reverse transcriptase RNase H-like" evidence="9">
    <location>
        <begin position="378"/>
        <end position="474"/>
    </location>
</feature>
<evidence type="ECO:0000256" key="6">
    <source>
        <dbReference type="ARBA" id="ARBA00022801"/>
    </source>
</evidence>
<dbReference type="GO" id="GO:0016787">
    <property type="term" value="F:hydrolase activity"/>
    <property type="evidence" value="ECO:0007669"/>
    <property type="project" value="UniProtKB-KW"/>
</dbReference>
<dbReference type="InterPro" id="IPR043128">
    <property type="entry name" value="Rev_trsase/Diguanyl_cyclase"/>
</dbReference>
<sequence>MASVLFDPGSTFSYVSSLLANGMLDMPIRVSTHVGEFVLVEKVYRSCLVTFVGSKTYVDLIILEMVDFYVILGMTWLSPNFTILDCNAKTVTLAKPGIDPLVWEGGYIPAPVRIISLFRAKTLVSKGCPTFLEHLRGDTSKVPSIETIFIVREFVDVFPADLSAELRELKAQLQELLGKGFIRPSASSWGAPILFVKKDGSFRMCIDYMQLNKVTIKNKYPIPRINDLFDQLQGACVFSKIDLRYGYHQLKIRAMNVPKTAFRTRERRLYTKFSKCELWLNSVSFLGYVVSKDGVMVDPTKIEAVKSWVRPTNVSEVRSFVGLASYYRRFVKGFSSIASQLTKQNIPFVWSDECEESFLKLKTLLTTARILALPVEGKNFIVYYDAFYFGLGAVLMHESNVFAYASRQLKVHERNYPTHDFELAAVVFALKQWMHYLHGVKREVYTDHRSLQYVFTQKDLNLRQMRWMELLKEYDITILYHPGKANIMADALSRKAESMGV</sequence>
<evidence type="ECO:0000313" key="11">
    <source>
        <dbReference type="Proteomes" id="UP001234989"/>
    </source>
</evidence>
<evidence type="ECO:0000256" key="7">
    <source>
        <dbReference type="ARBA" id="ARBA00022918"/>
    </source>
</evidence>
<evidence type="ECO:0000256" key="5">
    <source>
        <dbReference type="ARBA" id="ARBA00022759"/>
    </source>
</evidence>
<evidence type="ECO:0000259" key="8">
    <source>
        <dbReference type="Pfam" id="PF00078"/>
    </source>
</evidence>
<dbReference type="CDD" id="cd01647">
    <property type="entry name" value="RT_LTR"/>
    <property type="match status" value="1"/>
</dbReference>
<keyword evidence="3" id="KW-0548">Nucleotidyltransferase</keyword>
<keyword evidence="5" id="KW-0255">Endonuclease</keyword>
<protein>
    <recommendedName>
        <fullName evidence="1">RNA-directed DNA polymerase</fullName>
        <ecNumber evidence="1">2.7.7.49</ecNumber>
    </recommendedName>
</protein>
<dbReference type="InterPro" id="IPR050951">
    <property type="entry name" value="Retrovirus_Pol_polyprotein"/>
</dbReference>
<evidence type="ECO:0000259" key="9">
    <source>
        <dbReference type="Pfam" id="PF17917"/>
    </source>
</evidence>
<feature type="domain" description="Reverse transcriptase" evidence="8">
    <location>
        <begin position="197"/>
        <end position="270"/>
    </location>
</feature>
<dbReference type="Pfam" id="PF08284">
    <property type="entry name" value="RVP_2"/>
    <property type="match status" value="1"/>
</dbReference>
<dbReference type="GO" id="GO:0003964">
    <property type="term" value="F:RNA-directed DNA polymerase activity"/>
    <property type="evidence" value="ECO:0007669"/>
    <property type="project" value="UniProtKB-KW"/>
</dbReference>
<dbReference type="Pfam" id="PF17917">
    <property type="entry name" value="RT_RNaseH"/>
    <property type="match status" value="1"/>
</dbReference>
<proteinExistence type="predicted"/>
<organism evidence="10 11">
    <name type="scientific">Solanum verrucosum</name>
    <dbReference type="NCBI Taxonomy" id="315347"/>
    <lineage>
        <taxon>Eukaryota</taxon>
        <taxon>Viridiplantae</taxon>
        <taxon>Streptophyta</taxon>
        <taxon>Embryophyta</taxon>
        <taxon>Tracheophyta</taxon>
        <taxon>Spermatophyta</taxon>
        <taxon>Magnoliopsida</taxon>
        <taxon>eudicotyledons</taxon>
        <taxon>Gunneridae</taxon>
        <taxon>Pentapetalae</taxon>
        <taxon>asterids</taxon>
        <taxon>lamiids</taxon>
        <taxon>Solanales</taxon>
        <taxon>Solanaceae</taxon>
        <taxon>Solanoideae</taxon>
        <taxon>Solaneae</taxon>
        <taxon>Solanum</taxon>
    </lineage>
</organism>
<dbReference type="Gene3D" id="3.30.70.270">
    <property type="match status" value="2"/>
</dbReference>
<dbReference type="Gene3D" id="3.10.10.10">
    <property type="entry name" value="HIV Type 1 Reverse Transcriptase, subunit A, domain 1"/>
    <property type="match status" value="1"/>
</dbReference>
<dbReference type="CDD" id="cd00303">
    <property type="entry name" value="retropepsin_like"/>
    <property type="match status" value="1"/>
</dbReference>
<dbReference type="Pfam" id="PF00078">
    <property type="entry name" value="RVT_1"/>
    <property type="match status" value="1"/>
</dbReference>
<dbReference type="GO" id="GO:0004519">
    <property type="term" value="F:endonuclease activity"/>
    <property type="evidence" value="ECO:0007669"/>
    <property type="project" value="UniProtKB-KW"/>
</dbReference>
<dbReference type="InterPro" id="IPR041373">
    <property type="entry name" value="RT_RNaseH"/>
</dbReference>
<dbReference type="Gene3D" id="2.40.70.10">
    <property type="entry name" value="Acid Proteases"/>
    <property type="match status" value="1"/>
</dbReference>
<dbReference type="InterPro" id="IPR043502">
    <property type="entry name" value="DNA/RNA_pol_sf"/>
</dbReference>
<gene>
    <name evidence="10" type="ORF">MTR67_000721</name>
</gene>
<keyword evidence="4" id="KW-0540">Nuclease</keyword>